<evidence type="ECO:0000256" key="1">
    <source>
        <dbReference type="ARBA" id="ARBA00022485"/>
    </source>
</evidence>
<evidence type="ECO:0000313" key="7">
    <source>
        <dbReference type="EMBL" id="AKA70367.1"/>
    </source>
</evidence>
<dbReference type="InterPro" id="IPR017900">
    <property type="entry name" value="4Fe4S_Fe_S_CS"/>
</dbReference>
<keyword evidence="5" id="KW-0411">Iron-sulfur</keyword>
<proteinExistence type="predicted"/>
<dbReference type="SUPFAM" id="SSF46548">
    <property type="entry name" value="alpha-helical ferredoxin"/>
    <property type="match status" value="2"/>
</dbReference>
<dbReference type="GO" id="GO:0016491">
    <property type="term" value="F:oxidoreductase activity"/>
    <property type="evidence" value="ECO:0007669"/>
    <property type="project" value="UniProtKB-KW"/>
</dbReference>
<dbReference type="Pfam" id="PF13450">
    <property type="entry name" value="NAD_binding_8"/>
    <property type="match status" value="1"/>
</dbReference>
<reference evidence="7 8" key="1">
    <citation type="journal article" date="2015" name="J. Biotechnol.">
        <title>Complete genome sequence of a malodorant-producing acetogen, Clostridium scatologenes ATCC 25775(T).</title>
        <authorList>
            <person name="Zhu Z."/>
            <person name="Guo T."/>
            <person name="Zheng H."/>
            <person name="Song T."/>
            <person name="Ouyang P."/>
            <person name="Xie J."/>
        </authorList>
    </citation>
    <scope>NUCLEOTIDE SEQUENCE [LARGE SCALE GENOMIC DNA]</scope>
    <source>
        <strain evidence="7 8">ATCC 25775</strain>
    </source>
</reference>
<evidence type="ECO:0000259" key="6">
    <source>
        <dbReference type="PROSITE" id="PS51379"/>
    </source>
</evidence>
<evidence type="ECO:0000256" key="2">
    <source>
        <dbReference type="ARBA" id="ARBA00022723"/>
    </source>
</evidence>
<dbReference type="PRINTS" id="PR00419">
    <property type="entry name" value="ADXRDTASE"/>
</dbReference>
<dbReference type="Pfam" id="PF14691">
    <property type="entry name" value="Fer4_20"/>
    <property type="match status" value="1"/>
</dbReference>
<dbReference type="Pfam" id="PF02754">
    <property type="entry name" value="CCG"/>
    <property type="match status" value="2"/>
</dbReference>
<protein>
    <submittedName>
        <fullName evidence="7">Pyridine nucleotide-disulfide oxidoreductase</fullName>
    </submittedName>
</protein>
<dbReference type="AlphaFoldDB" id="A0A0E3JPM8"/>
<dbReference type="InterPro" id="IPR004017">
    <property type="entry name" value="Cys_rich_dom"/>
</dbReference>
<evidence type="ECO:0000256" key="3">
    <source>
        <dbReference type="ARBA" id="ARBA00023002"/>
    </source>
</evidence>
<keyword evidence="4" id="KW-0408">Iron</keyword>
<dbReference type="GO" id="GO:0005886">
    <property type="term" value="C:plasma membrane"/>
    <property type="evidence" value="ECO:0007669"/>
    <property type="project" value="TreeGrafter"/>
</dbReference>
<keyword evidence="2" id="KW-0479">Metal-binding</keyword>
<dbReference type="GO" id="GO:0046872">
    <property type="term" value="F:metal ion binding"/>
    <property type="evidence" value="ECO:0007669"/>
    <property type="project" value="UniProtKB-KW"/>
</dbReference>
<dbReference type="InterPro" id="IPR017896">
    <property type="entry name" value="4Fe4S_Fe-S-bd"/>
</dbReference>
<dbReference type="PANTHER" id="PTHR43255:SF1">
    <property type="entry name" value="IRON-SULFUR-BINDING OXIDOREDUCTASE FADF-RELATED"/>
    <property type="match status" value="1"/>
</dbReference>
<gene>
    <name evidence="7" type="ORF">CSCA_3242</name>
</gene>
<dbReference type="PROSITE" id="PS00198">
    <property type="entry name" value="4FE4S_FER_1"/>
    <property type="match status" value="1"/>
</dbReference>
<accession>A0A0E3JPM8</accession>
<dbReference type="KEGG" id="csq:CSCA_3242"/>
<dbReference type="PANTHER" id="PTHR43255">
    <property type="entry name" value="IRON-SULFUR-BINDING OXIDOREDUCTASE FADF-RELATED-RELATED"/>
    <property type="match status" value="1"/>
</dbReference>
<dbReference type="InterPro" id="IPR036188">
    <property type="entry name" value="FAD/NAD-bd_sf"/>
</dbReference>
<dbReference type="RefSeq" id="WP_029162573.1">
    <property type="nucleotide sequence ID" value="NZ_CP009933.1"/>
</dbReference>
<keyword evidence="1" id="KW-0004">4Fe-4S</keyword>
<evidence type="ECO:0000313" key="8">
    <source>
        <dbReference type="Proteomes" id="UP000033115"/>
    </source>
</evidence>
<evidence type="ECO:0000256" key="4">
    <source>
        <dbReference type="ARBA" id="ARBA00023004"/>
    </source>
</evidence>
<dbReference type="Gene3D" id="3.50.50.60">
    <property type="entry name" value="FAD/NAD(P)-binding domain"/>
    <property type="match status" value="1"/>
</dbReference>
<dbReference type="GO" id="GO:0051539">
    <property type="term" value="F:4 iron, 4 sulfur cluster binding"/>
    <property type="evidence" value="ECO:0007669"/>
    <property type="project" value="UniProtKB-KW"/>
</dbReference>
<dbReference type="PROSITE" id="PS51379">
    <property type="entry name" value="4FE4S_FER_2"/>
    <property type="match status" value="1"/>
</dbReference>
<dbReference type="Pfam" id="PF13534">
    <property type="entry name" value="Fer4_17"/>
    <property type="match status" value="1"/>
</dbReference>
<dbReference type="SUPFAM" id="SSF51905">
    <property type="entry name" value="FAD/NAD(P)-binding domain"/>
    <property type="match status" value="1"/>
</dbReference>
<sequence>MDLNKLLSKQDLCIEDRPSACVAACPLHMDVKNFIEEIEKSDFKKAYKIMAKKVPFIRIIGNICDHPCENACVRSKLGGSINIHELEKAVVKLGFSSNKRVIPIPKNGKKVAVVGAGISGITAAFDLDRKGYEVTVYEKSDKIGGRLWDFQGEQLSKEIIEEELKVVNKGNIKINLNHPVDPVEIEKILSMYDAVYIGTGSWEKALNIDMETFQVEDTPLFAGGRIANKNDSVIFSISSARRAVVSMDRYIQKISLTVSRENEGAYETSLRIKLDDIESVEAIKKTSLEYNEQEAIKEAGRCIKCQCKECVKVCTHLQKYDIKPKSYIRVINHNESIILGDHYANKMINSCTLCGLCKEACPSSLNVKDIIQETRESMVQREKMPVSAHDFALKDMEFSNSKYFSMVKSQPGYEKVKYMFYPGCQLPASSPEYIDKIYKYLMNNLEEGVGIMLGCCGAPADWAGRQDLMQKNIEAIREKWNSMEKPTFILACSSCCSIFEKYIPDISFISLWEVMQEKGIPTDNKEKENLVLNVHDACTARYNKKIQDSIRNIANSLGHKVEELKFSKEKTKCCGYGGLVYFANKEHAKEFAKDRIEEGDLDYLVYCSMCKDLFIDEGKKTFHILDLIYSDDLEKAASRKMPTLSSRHENRMLVKRKLLKEIWNEEVNDLAKDYNLKLTIPEDVQNQMENRLILIEDVEKAVDNAERNKERFFNPQNSHYLCRLRIINVTYWIEYEKNEAGILVKSVYSHRMEVVEE</sequence>
<evidence type="ECO:0000256" key="5">
    <source>
        <dbReference type="ARBA" id="ARBA00023014"/>
    </source>
</evidence>
<feature type="domain" description="4Fe-4S ferredoxin-type" evidence="6">
    <location>
        <begin position="340"/>
        <end position="370"/>
    </location>
</feature>
<keyword evidence="8" id="KW-1185">Reference proteome</keyword>
<dbReference type="NCBIfam" id="NF045663">
    <property type="entry name" value="diclust_near_Sec"/>
    <property type="match status" value="1"/>
</dbReference>
<dbReference type="EMBL" id="CP009933">
    <property type="protein sequence ID" value="AKA70367.1"/>
    <property type="molecule type" value="Genomic_DNA"/>
</dbReference>
<keyword evidence="3" id="KW-0560">Oxidoreductase</keyword>
<dbReference type="Gene3D" id="1.10.1060.10">
    <property type="entry name" value="Alpha-helical ferredoxin"/>
    <property type="match status" value="2"/>
</dbReference>
<dbReference type="InterPro" id="IPR051460">
    <property type="entry name" value="HdrC_iron-sulfur_subunit"/>
</dbReference>
<dbReference type="InterPro" id="IPR009051">
    <property type="entry name" value="Helical_ferredxn"/>
</dbReference>
<dbReference type="HOGENOM" id="CLU_363603_0_0_9"/>
<organism evidence="7 8">
    <name type="scientific">Clostridium scatologenes</name>
    <dbReference type="NCBI Taxonomy" id="1548"/>
    <lineage>
        <taxon>Bacteria</taxon>
        <taxon>Bacillati</taxon>
        <taxon>Bacillota</taxon>
        <taxon>Clostridia</taxon>
        <taxon>Eubacteriales</taxon>
        <taxon>Clostridiaceae</taxon>
        <taxon>Clostridium</taxon>
    </lineage>
</organism>
<dbReference type="STRING" id="1548.CSCA_3242"/>
<name>A0A0E3JPM8_CLOSL</name>
<dbReference type="Proteomes" id="UP000033115">
    <property type="component" value="Chromosome"/>
</dbReference>
<dbReference type="InterPro" id="IPR028261">
    <property type="entry name" value="DPD_II"/>
</dbReference>